<evidence type="ECO:0000256" key="10">
    <source>
        <dbReference type="RuleBase" id="RU004181"/>
    </source>
</evidence>
<proteinExistence type="inferred from homology"/>
<dbReference type="NCBIfam" id="TIGR00077">
    <property type="entry name" value="lspA"/>
    <property type="match status" value="1"/>
</dbReference>
<comment type="function">
    <text evidence="9">This protein specifically catalyzes the removal of signal peptides from prolipoproteins.</text>
</comment>
<comment type="catalytic activity">
    <reaction evidence="9">
        <text>Release of signal peptides from bacterial membrane prolipoproteins. Hydrolyzes -Xaa-Yaa-Zaa-|-(S,diacylglyceryl)Cys-, in which Xaa is hydrophobic (preferably Leu), and Yaa (Ala or Ser) and Zaa (Gly or Ala) have small, neutral side chains.</text>
        <dbReference type="EC" id="3.4.23.36"/>
    </reaction>
</comment>
<dbReference type="EC" id="3.4.23.36" evidence="9"/>
<dbReference type="Pfam" id="PF01252">
    <property type="entry name" value="Peptidase_A8"/>
    <property type="match status" value="1"/>
</dbReference>
<evidence type="ECO:0000256" key="1">
    <source>
        <dbReference type="ARBA" id="ARBA00006139"/>
    </source>
</evidence>
<keyword evidence="6 9" id="KW-0378">Hydrolase</keyword>
<dbReference type="UniPathway" id="UPA00665"/>
<evidence type="ECO:0000256" key="7">
    <source>
        <dbReference type="ARBA" id="ARBA00022989"/>
    </source>
</evidence>
<dbReference type="OrthoDB" id="4308908at2"/>
<evidence type="ECO:0000256" key="11">
    <source>
        <dbReference type="SAM" id="MobiDB-lite"/>
    </source>
</evidence>
<dbReference type="GO" id="GO:0005886">
    <property type="term" value="C:plasma membrane"/>
    <property type="evidence" value="ECO:0007669"/>
    <property type="project" value="UniProtKB-SubCell"/>
</dbReference>
<evidence type="ECO:0000256" key="6">
    <source>
        <dbReference type="ARBA" id="ARBA00022801"/>
    </source>
</evidence>
<keyword evidence="7 9" id="KW-1133">Transmembrane helix</keyword>
<evidence type="ECO:0000256" key="8">
    <source>
        <dbReference type="ARBA" id="ARBA00023136"/>
    </source>
</evidence>
<dbReference type="PANTHER" id="PTHR33695">
    <property type="entry name" value="LIPOPROTEIN SIGNAL PEPTIDASE"/>
    <property type="match status" value="1"/>
</dbReference>
<dbReference type="Proteomes" id="UP000063699">
    <property type="component" value="Chromosome"/>
</dbReference>
<dbReference type="InterPro" id="IPR001872">
    <property type="entry name" value="Peptidase_A8"/>
</dbReference>
<organism evidence="12 13">
    <name type="scientific">Kibdelosporangium phytohabitans</name>
    <dbReference type="NCBI Taxonomy" id="860235"/>
    <lineage>
        <taxon>Bacteria</taxon>
        <taxon>Bacillati</taxon>
        <taxon>Actinomycetota</taxon>
        <taxon>Actinomycetes</taxon>
        <taxon>Pseudonocardiales</taxon>
        <taxon>Pseudonocardiaceae</taxon>
        <taxon>Kibdelosporangium</taxon>
    </lineage>
</organism>
<keyword evidence="8 9" id="KW-0472">Membrane</keyword>
<comment type="caution">
    <text evidence="9">Lacks conserved residue(s) required for the propagation of feature annotation.</text>
</comment>
<feature type="active site" evidence="9">
    <location>
        <position position="142"/>
    </location>
</feature>
<keyword evidence="3 9" id="KW-0645">Protease</keyword>
<evidence type="ECO:0000256" key="5">
    <source>
        <dbReference type="ARBA" id="ARBA00022750"/>
    </source>
</evidence>
<comment type="pathway">
    <text evidence="9">Protein modification; lipoprotein biosynthesis (signal peptide cleavage).</text>
</comment>
<feature type="compositionally biased region" description="Gly residues" evidence="11">
    <location>
        <begin position="177"/>
        <end position="186"/>
    </location>
</feature>
<dbReference type="STRING" id="860235.AOZ06_27615"/>
<evidence type="ECO:0000313" key="13">
    <source>
        <dbReference type="Proteomes" id="UP000063699"/>
    </source>
</evidence>
<feature type="active site" evidence="9">
    <location>
        <position position="128"/>
    </location>
</feature>
<comment type="subcellular location">
    <subcellularLocation>
        <location evidence="9">Cell membrane</location>
        <topology evidence="9">Multi-pass membrane protein</topology>
    </subcellularLocation>
</comment>
<evidence type="ECO:0000256" key="2">
    <source>
        <dbReference type="ARBA" id="ARBA00022475"/>
    </source>
</evidence>
<keyword evidence="2 9" id="KW-1003">Cell membrane</keyword>
<sequence length="186" mass="19144">MDTSASRSFAARVPVVFAVAVLVVALDQGSKFWAESALAGRAPVPVLGEFLRLRLLYNSGAAFSIGAGSTWVFTIITAVAVVVLVRFALKPASVVQAVALSLLLGGAVTHLLDRLFRAPGFARGHVVDFIDYNGWFVGNVADIALFCGAVLLLITALFGSDPARGGAEDRGAEDGGADGPGTAAGR</sequence>
<evidence type="ECO:0000313" key="12">
    <source>
        <dbReference type="EMBL" id="ALG15109.1"/>
    </source>
</evidence>
<dbReference type="PRINTS" id="PR00781">
    <property type="entry name" value="LIPOSIGPTASE"/>
</dbReference>
<dbReference type="HAMAP" id="MF_00161">
    <property type="entry name" value="LspA"/>
    <property type="match status" value="1"/>
</dbReference>
<dbReference type="AlphaFoldDB" id="A0A0N9I837"/>
<protein>
    <recommendedName>
        <fullName evidence="9">Lipoprotein signal peptidase</fullName>
        <ecNumber evidence="9">3.4.23.36</ecNumber>
    </recommendedName>
    <alternativeName>
        <fullName evidence="9">Prolipoprotein signal peptidase</fullName>
    </alternativeName>
    <alternativeName>
        <fullName evidence="9">Signal peptidase II</fullName>
        <shortName evidence="9">SPase II</shortName>
    </alternativeName>
</protein>
<keyword evidence="4 9" id="KW-0812">Transmembrane</keyword>
<evidence type="ECO:0000256" key="9">
    <source>
        <dbReference type="HAMAP-Rule" id="MF_00161"/>
    </source>
</evidence>
<dbReference type="KEGG" id="kphy:AOZ06_27615"/>
<reference evidence="12 13" key="1">
    <citation type="submission" date="2015-07" db="EMBL/GenBank/DDBJ databases">
        <title>Genome sequencing of Kibdelosporangium phytohabitans.</title>
        <authorList>
            <person name="Qin S."/>
            <person name="Xing K."/>
        </authorList>
    </citation>
    <scope>NUCLEOTIDE SEQUENCE [LARGE SCALE GENOMIC DNA]</scope>
    <source>
        <strain evidence="12 13">KLBMP1111</strain>
    </source>
</reference>
<keyword evidence="13" id="KW-1185">Reference proteome</keyword>
<dbReference type="EMBL" id="CP012752">
    <property type="protein sequence ID" value="ALG15109.1"/>
    <property type="molecule type" value="Genomic_DNA"/>
</dbReference>
<comment type="similarity">
    <text evidence="1 9 10">Belongs to the peptidase A8 family.</text>
</comment>
<feature type="transmembrane region" description="Helical" evidence="9">
    <location>
        <begin position="63"/>
        <end position="85"/>
    </location>
</feature>
<dbReference type="PANTHER" id="PTHR33695:SF1">
    <property type="entry name" value="LIPOPROTEIN SIGNAL PEPTIDASE"/>
    <property type="match status" value="1"/>
</dbReference>
<keyword evidence="5 9" id="KW-0064">Aspartyl protease</keyword>
<accession>A0A0N9I837</accession>
<feature type="region of interest" description="Disordered" evidence="11">
    <location>
        <begin position="164"/>
        <end position="186"/>
    </location>
</feature>
<gene>
    <name evidence="9" type="primary">lspA</name>
    <name evidence="12" type="ORF">AOZ06_27615</name>
</gene>
<evidence type="ECO:0000256" key="3">
    <source>
        <dbReference type="ARBA" id="ARBA00022670"/>
    </source>
</evidence>
<dbReference type="GO" id="GO:0004190">
    <property type="term" value="F:aspartic-type endopeptidase activity"/>
    <property type="evidence" value="ECO:0007669"/>
    <property type="project" value="UniProtKB-UniRule"/>
</dbReference>
<feature type="transmembrane region" description="Helical" evidence="9">
    <location>
        <begin position="92"/>
        <end position="112"/>
    </location>
</feature>
<name>A0A0N9I837_9PSEU</name>
<evidence type="ECO:0000256" key="4">
    <source>
        <dbReference type="ARBA" id="ARBA00022692"/>
    </source>
</evidence>
<dbReference type="GO" id="GO:0006508">
    <property type="term" value="P:proteolysis"/>
    <property type="evidence" value="ECO:0007669"/>
    <property type="project" value="UniProtKB-KW"/>
</dbReference>
<feature type="transmembrane region" description="Helical" evidence="9">
    <location>
        <begin position="132"/>
        <end position="158"/>
    </location>
</feature>